<dbReference type="GO" id="GO:0005874">
    <property type="term" value="C:microtubule"/>
    <property type="evidence" value="ECO:0007669"/>
    <property type="project" value="UniProtKB-KW"/>
</dbReference>
<keyword evidence="12" id="KW-1185">Reference proteome</keyword>
<dbReference type="PANTHER" id="PTHR31570">
    <property type="entry name" value="HAUS AUGMIN-LIKE COMPLEX SUBUNIT 1"/>
    <property type="match status" value="1"/>
</dbReference>
<dbReference type="GO" id="GO:0070652">
    <property type="term" value="C:HAUS complex"/>
    <property type="evidence" value="ECO:0007669"/>
    <property type="project" value="InterPro"/>
</dbReference>
<dbReference type="EMBL" id="DS499599">
    <property type="protein sequence ID" value="EDP49814.1"/>
    <property type="molecule type" value="Genomic_DNA"/>
</dbReference>
<keyword evidence="8" id="KW-0206">Cytoskeleton</keyword>
<evidence type="ECO:0000256" key="3">
    <source>
        <dbReference type="ARBA" id="ARBA00022490"/>
    </source>
</evidence>
<evidence type="ECO:0000256" key="6">
    <source>
        <dbReference type="ARBA" id="ARBA00022776"/>
    </source>
</evidence>
<evidence type="ECO:0000313" key="11">
    <source>
        <dbReference type="EMBL" id="EDP49814.1"/>
    </source>
</evidence>
<evidence type="ECO:0000256" key="7">
    <source>
        <dbReference type="ARBA" id="ARBA00023054"/>
    </source>
</evidence>
<dbReference type="OrthoDB" id="5372507at2759"/>
<dbReference type="Proteomes" id="UP000001699">
    <property type="component" value="Unassembled WGS sequence"/>
</dbReference>
<dbReference type="GO" id="GO:0051301">
    <property type="term" value="P:cell division"/>
    <property type="evidence" value="ECO:0007669"/>
    <property type="project" value="UniProtKB-KW"/>
</dbReference>
<sequence length="286" mass="32590">MDSPLLSPAKARQAAIQAKDWAYVNSWLSRQYSPNPVPNFERNEDTLRTLLALAAANDAADEEAALLHRAREEAIRDFREREEAEDKQKRELLDELELCLGENGKRDLDDLAETTAVLGALHTGTKDLGQSLIELTVEEFDAQEELSKVGMLQKHLEKELAAVQEQLDQLKSDPAFEVPADLPAQTAEWSRSTKMLTAKLTEYQDRLATLGRKSSKDPTIEDLVTEEKQISQLKGIIQSLDHRLKMFHDLPKDIQGARAQYRQLERELNQLIERRDSMFESLVEKR</sequence>
<evidence type="ECO:0000256" key="9">
    <source>
        <dbReference type="ARBA" id="ARBA00023306"/>
    </source>
</evidence>
<dbReference type="HOGENOM" id="CLU_068908_0_0_1"/>
<keyword evidence="6" id="KW-0498">Mitosis</keyword>
<dbReference type="Pfam" id="PF25762">
    <property type="entry name" value="HAUS1"/>
    <property type="match status" value="1"/>
</dbReference>
<dbReference type="PhylomeDB" id="B0Y8T3"/>
<evidence type="ECO:0000256" key="1">
    <source>
        <dbReference type="ARBA" id="ARBA00004186"/>
    </source>
</evidence>
<evidence type="ECO:0000256" key="5">
    <source>
        <dbReference type="ARBA" id="ARBA00022701"/>
    </source>
</evidence>
<evidence type="ECO:0000313" key="12">
    <source>
        <dbReference type="Proteomes" id="UP000001699"/>
    </source>
</evidence>
<reference evidence="11 12" key="1">
    <citation type="journal article" date="2008" name="PLoS Genet.">
        <title>Genomic islands in the pathogenic filamentous fungus Aspergillus fumigatus.</title>
        <authorList>
            <person name="Fedorova N.D."/>
            <person name="Khaldi N."/>
            <person name="Joardar V.S."/>
            <person name="Maiti R."/>
            <person name="Amedeo P."/>
            <person name="Anderson M.J."/>
            <person name="Crabtree J."/>
            <person name="Silva J.C."/>
            <person name="Badger J.H."/>
            <person name="Albarraq A."/>
            <person name="Angiuoli S."/>
            <person name="Bussey H."/>
            <person name="Bowyer P."/>
            <person name="Cotty P.J."/>
            <person name="Dyer P.S."/>
            <person name="Egan A."/>
            <person name="Galens K."/>
            <person name="Fraser-Liggett C.M."/>
            <person name="Haas B.J."/>
            <person name="Inman J.M."/>
            <person name="Kent R."/>
            <person name="Lemieux S."/>
            <person name="Malavazi I."/>
            <person name="Orvis J."/>
            <person name="Roemer T."/>
            <person name="Ronning C.M."/>
            <person name="Sundaram J.P."/>
            <person name="Sutton G."/>
            <person name="Turner G."/>
            <person name="Venter J.C."/>
            <person name="White O.R."/>
            <person name="Whitty B.R."/>
            <person name="Youngman P."/>
            <person name="Wolfe K.H."/>
            <person name="Goldman G.H."/>
            <person name="Wortman J.R."/>
            <person name="Jiang B."/>
            <person name="Denning D.W."/>
            <person name="Nierman W.C."/>
        </authorList>
    </citation>
    <scope>NUCLEOTIDE SEQUENCE [LARGE SCALE GENOMIC DNA]</scope>
    <source>
        <strain evidence="12">CBS 144.89 / FGSC A1163 / CEA10</strain>
    </source>
</reference>
<keyword evidence="3" id="KW-0963">Cytoplasm</keyword>
<proteinExistence type="inferred from homology"/>
<keyword evidence="5" id="KW-0493">Microtubule</keyword>
<comment type="similarity">
    <text evidence="2">Belongs to the HAUS1 family.</text>
</comment>
<keyword evidence="4" id="KW-0132">Cell division</keyword>
<dbReference type="GO" id="GO:0005819">
    <property type="term" value="C:spindle"/>
    <property type="evidence" value="ECO:0007669"/>
    <property type="project" value="UniProtKB-SubCell"/>
</dbReference>
<comment type="subcellular location">
    <subcellularLocation>
        <location evidence="1">Cytoplasm</location>
        <location evidence="1">Cytoskeleton</location>
        <location evidence="1">Spindle</location>
    </subcellularLocation>
</comment>
<dbReference type="GO" id="GO:0051225">
    <property type="term" value="P:spindle assembly"/>
    <property type="evidence" value="ECO:0007669"/>
    <property type="project" value="InterPro"/>
</dbReference>
<evidence type="ECO:0000256" key="10">
    <source>
        <dbReference type="SAM" id="Coils"/>
    </source>
</evidence>
<feature type="coiled-coil region" evidence="10">
    <location>
        <begin position="53"/>
        <end position="95"/>
    </location>
</feature>
<keyword evidence="9" id="KW-0131">Cell cycle</keyword>
<keyword evidence="7 10" id="KW-0175">Coiled coil</keyword>
<evidence type="ECO:0000256" key="4">
    <source>
        <dbReference type="ARBA" id="ARBA00022618"/>
    </source>
</evidence>
<dbReference type="PANTHER" id="PTHR31570:SF1">
    <property type="entry name" value="HAUS AUGMIN-LIKE COMPLEX SUBUNIT 1"/>
    <property type="match status" value="1"/>
</dbReference>
<accession>B0Y8T3</accession>
<dbReference type="GO" id="GO:0005829">
    <property type="term" value="C:cytosol"/>
    <property type="evidence" value="ECO:0007669"/>
    <property type="project" value="TreeGrafter"/>
</dbReference>
<evidence type="ECO:0000256" key="2">
    <source>
        <dbReference type="ARBA" id="ARBA00005479"/>
    </source>
</evidence>
<gene>
    <name evidence="11" type="ORF">AFUB_078470</name>
</gene>
<name>B0Y8T3_ASPFC</name>
<evidence type="ECO:0008006" key="13">
    <source>
        <dbReference type="Google" id="ProtNLM"/>
    </source>
</evidence>
<dbReference type="VEuPathDB" id="FungiDB:AFUB_078470"/>
<organism evidence="11 12">
    <name type="scientific">Aspergillus fumigatus (strain CBS 144.89 / FGSC A1163 / CEA10)</name>
    <name type="common">Neosartorya fumigata</name>
    <dbReference type="NCBI Taxonomy" id="451804"/>
    <lineage>
        <taxon>Eukaryota</taxon>
        <taxon>Fungi</taxon>
        <taxon>Dikarya</taxon>
        <taxon>Ascomycota</taxon>
        <taxon>Pezizomycotina</taxon>
        <taxon>Eurotiomycetes</taxon>
        <taxon>Eurotiomycetidae</taxon>
        <taxon>Eurotiales</taxon>
        <taxon>Aspergillaceae</taxon>
        <taxon>Aspergillus</taxon>
        <taxon>Aspergillus subgen. Fumigati</taxon>
    </lineage>
</organism>
<feature type="coiled-coil region" evidence="10">
    <location>
        <begin position="254"/>
        <end position="281"/>
    </location>
</feature>
<dbReference type="InterPro" id="IPR026243">
    <property type="entry name" value="HAUS1"/>
</dbReference>
<evidence type="ECO:0000256" key="8">
    <source>
        <dbReference type="ARBA" id="ARBA00023212"/>
    </source>
</evidence>
<dbReference type="AlphaFoldDB" id="B0Y8T3"/>
<protein>
    <recommendedName>
        <fullName evidence="13">HAUS augmin-like complex subunit 1</fullName>
    </recommendedName>
</protein>